<accession>A0AAW0KFM7</accession>
<dbReference type="EMBL" id="PKMF04000311">
    <property type="protein sequence ID" value="KAK7838218.1"/>
    <property type="molecule type" value="Genomic_DNA"/>
</dbReference>
<sequence length="97" mass="11060">MSKLEDDYVPPTNVNPNDLPFSYQLILSVLNKAISKKIMDLELCSKYCRVIFVLKQLSLSLLGVIKSLSLRGVLLKTHFGYKLTMGCDFFILLCRML</sequence>
<dbReference type="Proteomes" id="UP000237347">
    <property type="component" value="Unassembled WGS sequence"/>
</dbReference>
<comment type="caution">
    <text evidence="1">The sequence shown here is derived from an EMBL/GenBank/DDBJ whole genome shotgun (WGS) entry which is preliminary data.</text>
</comment>
<evidence type="ECO:0000313" key="1">
    <source>
        <dbReference type="EMBL" id="KAK7838218.1"/>
    </source>
</evidence>
<protein>
    <submittedName>
        <fullName evidence="1">Valine--trna ligase</fullName>
    </submittedName>
</protein>
<organism evidence="1 2">
    <name type="scientific">Quercus suber</name>
    <name type="common">Cork oak</name>
    <dbReference type="NCBI Taxonomy" id="58331"/>
    <lineage>
        <taxon>Eukaryota</taxon>
        <taxon>Viridiplantae</taxon>
        <taxon>Streptophyta</taxon>
        <taxon>Embryophyta</taxon>
        <taxon>Tracheophyta</taxon>
        <taxon>Spermatophyta</taxon>
        <taxon>Magnoliopsida</taxon>
        <taxon>eudicotyledons</taxon>
        <taxon>Gunneridae</taxon>
        <taxon>Pentapetalae</taxon>
        <taxon>rosids</taxon>
        <taxon>fabids</taxon>
        <taxon>Fagales</taxon>
        <taxon>Fagaceae</taxon>
        <taxon>Quercus</taxon>
    </lineage>
</organism>
<keyword evidence="1" id="KW-0436">Ligase</keyword>
<name>A0AAW0KFM7_QUESU</name>
<proteinExistence type="predicted"/>
<reference evidence="1 2" key="1">
    <citation type="journal article" date="2018" name="Sci. Data">
        <title>The draft genome sequence of cork oak.</title>
        <authorList>
            <person name="Ramos A.M."/>
            <person name="Usie A."/>
            <person name="Barbosa P."/>
            <person name="Barros P.M."/>
            <person name="Capote T."/>
            <person name="Chaves I."/>
            <person name="Simoes F."/>
            <person name="Abreu I."/>
            <person name="Carrasquinho I."/>
            <person name="Faro C."/>
            <person name="Guimaraes J.B."/>
            <person name="Mendonca D."/>
            <person name="Nobrega F."/>
            <person name="Rodrigues L."/>
            <person name="Saibo N.J.M."/>
            <person name="Varela M.C."/>
            <person name="Egas C."/>
            <person name="Matos J."/>
            <person name="Miguel C.M."/>
            <person name="Oliveira M.M."/>
            <person name="Ricardo C.P."/>
            <person name="Goncalves S."/>
        </authorList>
    </citation>
    <scope>NUCLEOTIDE SEQUENCE [LARGE SCALE GENOMIC DNA]</scope>
    <source>
        <strain evidence="2">cv. HL8</strain>
    </source>
</reference>
<evidence type="ECO:0000313" key="2">
    <source>
        <dbReference type="Proteomes" id="UP000237347"/>
    </source>
</evidence>
<keyword evidence="2" id="KW-1185">Reference proteome</keyword>
<dbReference type="GO" id="GO:0016874">
    <property type="term" value="F:ligase activity"/>
    <property type="evidence" value="ECO:0007669"/>
    <property type="project" value="UniProtKB-KW"/>
</dbReference>
<dbReference type="AlphaFoldDB" id="A0AAW0KFM7"/>
<gene>
    <name evidence="1" type="primary">TWN2_10</name>
    <name evidence="1" type="ORF">CFP56_020128</name>
</gene>